<reference evidence="1" key="2">
    <citation type="journal article" date="2015" name="Fish Shellfish Immunol.">
        <title>Early steps in the European eel (Anguilla anguilla)-Vibrio vulnificus interaction in the gills: Role of the RtxA13 toxin.</title>
        <authorList>
            <person name="Callol A."/>
            <person name="Pajuelo D."/>
            <person name="Ebbesson L."/>
            <person name="Teles M."/>
            <person name="MacKenzie S."/>
            <person name="Amaro C."/>
        </authorList>
    </citation>
    <scope>NUCLEOTIDE SEQUENCE</scope>
</reference>
<organism evidence="1">
    <name type="scientific">Anguilla anguilla</name>
    <name type="common">European freshwater eel</name>
    <name type="synonym">Muraena anguilla</name>
    <dbReference type="NCBI Taxonomy" id="7936"/>
    <lineage>
        <taxon>Eukaryota</taxon>
        <taxon>Metazoa</taxon>
        <taxon>Chordata</taxon>
        <taxon>Craniata</taxon>
        <taxon>Vertebrata</taxon>
        <taxon>Euteleostomi</taxon>
        <taxon>Actinopterygii</taxon>
        <taxon>Neopterygii</taxon>
        <taxon>Teleostei</taxon>
        <taxon>Anguilliformes</taxon>
        <taxon>Anguillidae</taxon>
        <taxon>Anguilla</taxon>
    </lineage>
</organism>
<sequence>MNRKQEDEPSASLGTWLSLLWCLWKGDIW</sequence>
<accession>A0A0E9SKQ7</accession>
<dbReference type="EMBL" id="GBXM01067474">
    <property type="protein sequence ID" value="JAH41103.1"/>
    <property type="molecule type" value="Transcribed_RNA"/>
</dbReference>
<name>A0A0E9SKQ7_ANGAN</name>
<evidence type="ECO:0000313" key="1">
    <source>
        <dbReference type="EMBL" id="JAH41103.1"/>
    </source>
</evidence>
<dbReference type="AlphaFoldDB" id="A0A0E9SKQ7"/>
<protein>
    <submittedName>
        <fullName evidence="1">Uncharacterized protein</fullName>
    </submittedName>
</protein>
<proteinExistence type="predicted"/>
<reference evidence="1" key="1">
    <citation type="submission" date="2014-11" db="EMBL/GenBank/DDBJ databases">
        <authorList>
            <person name="Amaro Gonzalez C."/>
        </authorList>
    </citation>
    <scope>NUCLEOTIDE SEQUENCE</scope>
</reference>